<dbReference type="AlphaFoldDB" id="A0A109JMB8"/>
<sequence>MTEQATTAAVPTQAIADTPKTIKVIISGGFAAVYREVVPEFERTTGIKVETGSGASEGAGPKTIRHQLANGTKADVVILSREGLRNLVEDRRIRAGSDAGLATAPLAAAVRTGSPKPDIGTDAALRNALIGAGQVVAPSSTSGQFVRDKVFPKLNLPDSVRLTLEARGTEAAEALRAGKANFSIGPTSELVQETGIELVGLLPANLQLVQTFTAAIVNDSQAPDAAKRLIDFLSADSDHLLAAIKRAGMERPHG</sequence>
<dbReference type="PANTHER" id="PTHR30632:SF11">
    <property type="entry name" value="BLR4797 PROTEIN"/>
    <property type="match status" value="1"/>
</dbReference>
<dbReference type="SUPFAM" id="SSF53850">
    <property type="entry name" value="Periplasmic binding protein-like II"/>
    <property type="match status" value="1"/>
</dbReference>
<dbReference type="Gene3D" id="3.40.190.10">
    <property type="entry name" value="Periplasmic binding protein-like II"/>
    <property type="match status" value="2"/>
</dbReference>
<organism evidence="1 2">
    <name type="scientific">Bradyrhizobium macuxiense</name>
    <dbReference type="NCBI Taxonomy" id="1755647"/>
    <lineage>
        <taxon>Bacteria</taxon>
        <taxon>Pseudomonadati</taxon>
        <taxon>Pseudomonadota</taxon>
        <taxon>Alphaproteobacteria</taxon>
        <taxon>Hyphomicrobiales</taxon>
        <taxon>Nitrobacteraceae</taxon>
        <taxon>Bradyrhizobium</taxon>
    </lineage>
</organism>
<evidence type="ECO:0000313" key="2">
    <source>
        <dbReference type="Proteomes" id="UP000057737"/>
    </source>
</evidence>
<protein>
    <recommendedName>
        <fullName evidence="3">Molybdate transport system substrate-binding protein</fullName>
    </recommendedName>
</protein>
<name>A0A109JMB8_9BRAD</name>
<dbReference type="OrthoDB" id="8216219at2"/>
<dbReference type="InterPro" id="IPR050682">
    <property type="entry name" value="ModA/WtpA"/>
</dbReference>
<dbReference type="EMBL" id="LNCU01000089">
    <property type="protein sequence ID" value="KWV51444.1"/>
    <property type="molecule type" value="Genomic_DNA"/>
</dbReference>
<dbReference type="Proteomes" id="UP000057737">
    <property type="component" value="Unassembled WGS sequence"/>
</dbReference>
<dbReference type="GO" id="GO:0015689">
    <property type="term" value="P:molybdate ion transport"/>
    <property type="evidence" value="ECO:0007669"/>
    <property type="project" value="TreeGrafter"/>
</dbReference>
<proteinExistence type="predicted"/>
<evidence type="ECO:0000313" key="1">
    <source>
        <dbReference type="EMBL" id="KWV51444.1"/>
    </source>
</evidence>
<keyword evidence="2" id="KW-1185">Reference proteome</keyword>
<reference evidence="1 2" key="1">
    <citation type="submission" date="2015-11" db="EMBL/GenBank/DDBJ databases">
        <title>Draft Genome Sequence of the Strain BR 10303 (Bradyrhizobium sp.) isolated from nodules of Centrolobium paraense.</title>
        <authorList>
            <person name="Zelli J.E."/>
            <person name="Simoes-Araujo J.L."/>
            <person name="Barauna A.C."/>
            <person name="Silva K."/>
        </authorList>
    </citation>
    <scope>NUCLEOTIDE SEQUENCE [LARGE SCALE GENOMIC DNA]</scope>
    <source>
        <strain evidence="1 2">BR 10303</strain>
    </source>
</reference>
<dbReference type="GO" id="GO:0030973">
    <property type="term" value="F:molybdate ion binding"/>
    <property type="evidence" value="ECO:0007669"/>
    <property type="project" value="TreeGrafter"/>
</dbReference>
<dbReference type="Pfam" id="PF13531">
    <property type="entry name" value="SBP_bac_11"/>
    <property type="match status" value="1"/>
</dbReference>
<accession>A0A109JMB8</accession>
<evidence type="ECO:0008006" key="3">
    <source>
        <dbReference type="Google" id="ProtNLM"/>
    </source>
</evidence>
<dbReference type="PANTHER" id="PTHR30632">
    <property type="entry name" value="MOLYBDATE-BINDING PERIPLASMIC PROTEIN"/>
    <property type="match status" value="1"/>
</dbReference>
<comment type="caution">
    <text evidence="1">The sequence shown here is derived from an EMBL/GenBank/DDBJ whole genome shotgun (WGS) entry which is preliminary data.</text>
</comment>
<dbReference type="RefSeq" id="WP_066510866.1">
    <property type="nucleotide sequence ID" value="NZ_LNCU01000089.1"/>
</dbReference>
<gene>
    <name evidence="1" type="ORF">AS156_12765</name>
</gene>